<dbReference type="InterPro" id="IPR011990">
    <property type="entry name" value="TPR-like_helical_dom_sf"/>
</dbReference>
<dbReference type="PANTHER" id="PTHR45084:SF1">
    <property type="entry name" value="ERAD-ASSOCIATED E3 UBIQUITIN-PROTEIN LIGASE COMPONENT HRD3A-RELATED"/>
    <property type="match status" value="1"/>
</dbReference>
<dbReference type="SMART" id="SM00671">
    <property type="entry name" value="SEL1"/>
    <property type="match status" value="3"/>
</dbReference>
<dbReference type="InterPro" id="IPR044623">
    <property type="entry name" value="HRD3"/>
</dbReference>
<reference evidence="1" key="1">
    <citation type="submission" date="2022-01" db="EMBL/GenBank/DDBJ databases">
        <authorList>
            <person name="King R."/>
        </authorList>
    </citation>
    <scope>NUCLEOTIDE SEQUENCE</scope>
</reference>
<dbReference type="Gene3D" id="1.25.40.10">
    <property type="entry name" value="Tetratricopeptide repeat domain"/>
    <property type="match status" value="1"/>
</dbReference>
<dbReference type="EMBL" id="OU896708">
    <property type="protein sequence ID" value="CAH1155478.1"/>
    <property type="molecule type" value="Genomic_DNA"/>
</dbReference>
<dbReference type="PANTHER" id="PTHR45084">
    <property type="entry name" value="ERAD-ASSOCIATED E3 UBIQUITIN-PROTEIN LIGASE COMPONENT HRD3A-RELATED"/>
    <property type="match status" value="1"/>
</dbReference>
<dbReference type="InterPro" id="IPR006597">
    <property type="entry name" value="Sel1-like"/>
</dbReference>
<evidence type="ECO:0000313" key="2">
    <source>
        <dbReference type="Proteomes" id="UP001153737"/>
    </source>
</evidence>
<dbReference type="GO" id="GO:0036503">
    <property type="term" value="P:ERAD pathway"/>
    <property type="evidence" value="ECO:0007669"/>
    <property type="project" value="InterPro"/>
</dbReference>
<dbReference type="AlphaFoldDB" id="A0A9P0GM73"/>
<protein>
    <submittedName>
        <fullName evidence="1">Uncharacterized protein</fullName>
    </submittedName>
</protein>
<proteinExistence type="predicted"/>
<gene>
    <name evidence="1" type="ORF">PHAECO_LOCUS6879</name>
</gene>
<accession>A0A9P0GM73</accession>
<keyword evidence="2" id="KW-1185">Reference proteome</keyword>
<dbReference type="SUPFAM" id="SSF81901">
    <property type="entry name" value="HCP-like"/>
    <property type="match status" value="1"/>
</dbReference>
<sequence>MATVTSNKSKQAVGSILPIMAKAKIHTWQPRIKLFASMALSVLSNSIPVWSLRYLDVLERVQLNFLKRVLLVPSNTPDAIVRLETGRVKFAHSDYRNERYDESFTQYALLSELGYEAAQSNAAFMLDRGEVPMFTTHESLVRALLFWGRAAAQGYSAAQVKLGDYYYYGLGTPVDFEMAATHYRLASDQQHNAQAMFNLGYMHERGLGMEQDMHLAKRLYDRAADTSSDAKVPVALALLKLNVLFGVESIHEEMYQIK</sequence>
<dbReference type="Pfam" id="PF08238">
    <property type="entry name" value="Sel1"/>
    <property type="match status" value="3"/>
</dbReference>
<dbReference type="Proteomes" id="UP001153737">
    <property type="component" value="Chromosome 2"/>
</dbReference>
<name>A0A9P0GM73_PHACE</name>
<reference evidence="1" key="2">
    <citation type="submission" date="2022-10" db="EMBL/GenBank/DDBJ databases">
        <authorList>
            <consortium name="ENA_rothamsted_submissions"/>
            <consortium name="culmorum"/>
            <person name="King R."/>
        </authorList>
    </citation>
    <scope>NUCLEOTIDE SEQUENCE</scope>
</reference>
<organism evidence="1 2">
    <name type="scientific">Phaedon cochleariae</name>
    <name type="common">Mustard beetle</name>
    <dbReference type="NCBI Taxonomy" id="80249"/>
    <lineage>
        <taxon>Eukaryota</taxon>
        <taxon>Metazoa</taxon>
        <taxon>Ecdysozoa</taxon>
        <taxon>Arthropoda</taxon>
        <taxon>Hexapoda</taxon>
        <taxon>Insecta</taxon>
        <taxon>Pterygota</taxon>
        <taxon>Neoptera</taxon>
        <taxon>Endopterygota</taxon>
        <taxon>Coleoptera</taxon>
        <taxon>Polyphaga</taxon>
        <taxon>Cucujiformia</taxon>
        <taxon>Chrysomeloidea</taxon>
        <taxon>Chrysomelidae</taxon>
        <taxon>Chrysomelinae</taxon>
        <taxon>Chrysomelini</taxon>
        <taxon>Phaedon</taxon>
    </lineage>
</organism>
<evidence type="ECO:0000313" key="1">
    <source>
        <dbReference type="EMBL" id="CAH1155478.1"/>
    </source>
</evidence>